<evidence type="ECO:0000313" key="2">
    <source>
        <dbReference type="EMBL" id="UWZ84627.1"/>
    </source>
</evidence>
<keyword evidence="3" id="KW-1185">Reference proteome</keyword>
<reference evidence="2" key="1">
    <citation type="submission" date="2021-04" db="EMBL/GenBank/DDBJ databases">
        <title>Phylogenetic analysis of Acidobacteriaceae.</title>
        <authorList>
            <person name="Qiu L."/>
            <person name="Zhang Q."/>
        </authorList>
    </citation>
    <scope>NUCLEOTIDE SEQUENCE</scope>
    <source>
        <strain evidence="2">DSM 25168</strain>
    </source>
</reference>
<gene>
    <name evidence="2" type="ORF">MOP44_01530</name>
</gene>
<protein>
    <submittedName>
        <fullName evidence="2">Uncharacterized protein</fullName>
    </submittedName>
</protein>
<proteinExistence type="predicted"/>
<sequence length="168" mass="19256">MRFFEKQRPEVYIHTAKLKRDRKSGIRLWQFTLIVTMTAEHVRACDVPVAKAWDYITDRDSAAIEVLIASEIQACGIDFFAQIDDVTPVLHLDVVDLKGLRFTREKNTVEFWFSGEHVNEGGIHDFMKPYAYTRVWAAFTPARQGELQMQPAAQGKLGSKPKRMKDPG</sequence>
<feature type="compositionally biased region" description="Basic residues" evidence="1">
    <location>
        <begin position="159"/>
        <end position="168"/>
    </location>
</feature>
<evidence type="ECO:0000256" key="1">
    <source>
        <dbReference type="SAM" id="MobiDB-lite"/>
    </source>
</evidence>
<organism evidence="2 3">
    <name type="scientific">Occallatibacter riparius</name>
    <dbReference type="NCBI Taxonomy" id="1002689"/>
    <lineage>
        <taxon>Bacteria</taxon>
        <taxon>Pseudomonadati</taxon>
        <taxon>Acidobacteriota</taxon>
        <taxon>Terriglobia</taxon>
        <taxon>Terriglobales</taxon>
        <taxon>Acidobacteriaceae</taxon>
        <taxon>Occallatibacter</taxon>
    </lineage>
</organism>
<feature type="region of interest" description="Disordered" evidence="1">
    <location>
        <begin position="149"/>
        <end position="168"/>
    </location>
</feature>
<dbReference type="EMBL" id="CP093313">
    <property type="protein sequence ID" value="UWZ84627.1"/>
    <property type="molecule type" value="Genomic_DNA"/>
</dbReference>
<dbReference type="Proteomes" id="UP001059380">
    <property type="component" value="Chromosome"/>
</dbReference>
<name>A0A9J7BPE7_9BACT</name>
<dbReference type="KEGG" id="orp:MOP44_01530"/>
<evidence type="ECO:0000313" key="3">
    <source>
        <dbReference type="Proteomes" id="UP001059380"/>
    </source>
</evidence>
<dbReference type="AlphaFoldDB" id="A0A9J7BPE7"/>
<accession>A0A9J7BPE7</accession>
<dbReference type="RefSeq" id="WP_260794133.1">
    <property type="nucleotide sequence ID" value="NZ_CP093313.1"/>
</dbReference>